<evidence type="ECO:0008006" key="3">
    <source>
        <dbReference type="Google" id="ProtNLM"/>
    </source>
</evidence>
<comment type="caution">
    <text evidence="1">The sequence shown here is derived from an EMBL/GenBank/DDBJ whole genome shotgun (WGS) entry which is preliminary data.</text>
</comment>
<proteinExistence type="predicted"/>
<sequence length="386" mass="45594">MSYIILEKTKDNNRTFEQIIFSCLEDSGYRRQSEYILIDDKNFVKYSIRHKKNSQRYYLEIISNLRVNKGEDVLLNLDECLVKSPEQKYIDIIRVYDGVSASFCERLYPKYGNFERLLRQMILLVLTKAFGSEWRNKTITKEQLNGMKKVAKAKGNLSLSDTLEQFDLDSMERFLFEKRQINYIDFFENKLKKDDIKNKEKEELIELINEMRPCSLWERNFEILGKQQKWEKKIYEIHDLRNKVAHSKKITKGEYKCTNKKLNELNKDLSKAIIKIQDKDFENVDYVDILGNFALSIGKMTQRILENYDFSKVINGINKVVQDMIVPLREAYKSSINESLEKIDNGIEKTQTKKSDINKVITAFEVAEELKTISKTFYNGVENQTE</sequence>
<accession>A0A413R631</accession>
<evidence type="ECO:0000313" key="1">
    <source>
        <dbReference type="EMBL" id="RHA17270.1"/>
    </source>
</evidence>
<dbReference type="AlphaFoldDB" id="A0A413R631"/>
<organism evidence="1 2">
    <name type="scientific">Eubacterium ventriosum</name>
    <dbReference type="NCBI Taxonomy" id="39496"/>
    <lineage>
        <taxon>Bacteria</taxon>
        <taxon>Bacillati</taxon>
        <taxon>Bacillota</taxon>
        <taxon>Clostridia</taxon>
        <taxon>Eubacteriales</taxon>
        <taxon>Eubacteriaceae</taxon>
        <taxon>Eubacterium</taxon>
    </lineage>
</organism>
<protein>
    <recommendedName>
        <fullName evidence="3">Apea-like HEPN domain-containing protein</fullName>
    </recommendedName>
</protein>
<evidence type="ECO:0000313" key="2">
    <source>
        <dbReference type="Proteomes" id="UP000284779"/>
    </source>
</evidence>
<dbReference type="Proteomes" id="UP000284779">
    <property type="component" value="Unassembled WGS sequence"/>
</dbReference>
<dbReference type="EMBL" id="QSFD01000010">
    <property type="protein sequence ID" value="RHA17270.1"/>
    <property type="molecule type" value="Genomic_DNA"/>
</dbReference>
<reference evidence="1 2" key="1">
    <citation type="submission" date="2018-08" db="EMBL/GenBank/DDBJ databases">
        <title>A genome reference for cultivated species of the human gut microbiota.</title>
        <authorList>
            <person name="Zou Y."/>
            <person name="Xue W."/>
            <person name="Luo G."/>
        </authorList>
    </citation>
    <scope>NUCLEOTIDE SEQUENCE [LARGE SCALE GENOMIC DNA]</scope>
    <source>
        <strain evidence="1 2">AM44-11BH</strain>
    </source>
</reference>
<keyword evidence="2" id="KW-1185">Reference proteome</keyword>
<gene>
    <name evidence="1" type="ORF">DW944_10095</name>
</gene>
<name>A0A413R631_9FIRM</name>